<dbReference type="EnsemblMetazoa" id="G12444.1">
    <property type="protein sequence ID" value="G12444.1:cds"/>
    <property type="gene ID" value="G12444"/>
</dbReference>
<evidence type="ECO:0000313" key="8">
    <source>
        <dbReference type="EnsemblMetazoa" id="G12444.1:cds"/>
    </source>
</evidence>
<dbReference type="SMART" id="SM00174">
    <property type="entry name" value="RHO"/>
    <property type="match status" value="1"/>
</dbReference>
<dbReference type="SUPFAM" id="SSF52540">
    <property type="entry name" value="P-loop containing nucleoside triphosphate hydrolases"/>
    <property type="match status" value="1"/>
</dbReference>
<dbReference type="SMART" id="SM00173">
    <property type="entry name" value="RAS"/>
    <property type="match status" value="1"/>
</dbReference>
<dbReference type="SMART" id="SM00175">
    <property type="entry name" value="RAB"/>
    <property type="match status" value="1"/>
</dbReference>
<dbReference type="NCBIfam" id="TIGR00231">
    <property type="entry name" value="small_GTP"/>
    <property type="match status" value="1"/>
</dbReference>
<name>A0A8W8I3Q8_MAGGI</name>
<dbReference type="AlphaFoldDB" id="A0A8W8I3Q8"/>
<dbReference type="GO" id="GO:0005525">
    <property type="term" value="F:GTP binding"/>
    <property type="evidence" value="ECO:0007669"/>
    <property type="project" value="UniProtKB-KW"/>
</dbReference>
<accession>A0A8W8I3Q8</accession>
<keyword evidence="9" id="KW-1185">Reference proteome</keyword>
<dbReference type="KEGG" id="crg:105329184"/>
<dbReference type="GO" id="GO:0012505">
    <property type="term" value="C:endomembrane system"/>
    <property type="evidence" value="ECO:0007669"/>
    <property type="project" value="UniProtKB-SubCell"/>
</dbReference>
<dbReference type="PRINTS" id="PR00449">
    <property type="entry name" value="RASTRNSFRMNG"/>
</dbReference>
<sequence length="199" mass="22323">MDSDYVFKILLIGDSGVGKSSLMLNFTDECFTETYISTIGVDFKIRTLEVDGKTVRLQIWDTAGQERFKTITTAYYRNANGILIIYDITDKDSFKNVSKWLEDIDHYSNEKVYKVLVGNKADLHPKRAVDYAEAKNFADTHNISLMETSAKTSNNVEQLFATLASDLKHASENGHIKDDTPTITINAGSSHKKQGCFCS</sequence>
<evidence type="ECO:0000256" key="2">
    <source>
        <dbReference type="ARBA" id="ARBA00006270"/>
    </source>
</evidence>
<keyword evidence="3" id="KW-0547">Nucleotide-binding</keyword>
<dbReference type="PROSITE" id="PS51421">
    <property type="entry name" value="RAS"/>
    <property type="match status" value="1"/>
</dbReference>
<dbReference type="RefSeq" id="XP_011428668.1">
    <property type="nucleotide sequence ID" value="XM_011430366.4"/>
</dbReference>
<comment type="similarity">
    <text evidence="2">Belongs to the small GTPase superfamily. Rab family.</text>
</comment>
<dbReference type="InterPro" id="IPR050305">
    <property type="entry name" value="Small_GTPase_Rab"/>
</dbReference>
<dbReference type="InterPro" id="IPR005225">
    <property type="entry name" value="Small_GTP-bd"/>
</dbReference>
<evidence type="ECO:0000256" key="4">
    <source>
        <dbReference type="ARBA" id="ARBA00023134"/>
    </source>
</evidence>
<organism evidence="8 9">
    <name type="scientific">Magallana gigas</name>
    <name type="common">Pacific oyster</name>
    <name type="synonym">Crassostrea gigas</name>
    <dbReference type="NCBI Taxonomy" id="29159"/>
    <lineage>
        <taxon>Eukaryota</taxon>
        <taxon>Metazoa</taxon>
        <taxon>Spiralia</taxon>
        <taxon>Lophotrochozoa</taxon>
        <taxon>Mollusca</taxon>
        <taxon>Bivalvia</taxon>
        <taxon>Autobranchia</taxon>
        <taxon>Pteriomorphia</taxon>
        <taxon>Ostreida</taxon>
        <taxon>Ostreoidea</taxon>
        <taxon>Ostreidae</taxon>
        <taxon>Magallana</taxon>
    </lineage>
</organism>
<dbReference type="PANTHER" id="PTHR47980">
    <property type="entry name" value="LD44762P"/>
    <property type="match status" value="1"/>
</dbReference>
<evidence type="ECO:0000313" key="9">
    <source>
        <dbReference type="Proteomes" id="UP000005408"/>
    </source>
</evidence>
<dbReference type="GO" id="GO:0003924">
    <property type="term" value="F:GTPase activity"/>
    <property type="evidence" value="ECO:0007669"/>
    <property type="project" value="InterPro"/>
</dbReference>
<dbReference type="OMA" id="SEYACEG"/>
<dbReference type="Pfam" id="PF00071">
    <property type="entry name" value="Ras"/>
    <property type="match status" value="1"/>
</dbReference>
<dbReference type="PROSITE" id="PS51419">
    <property type="entry name" value="RAB"/>
    <property type="match status" value="1"/>
</dbReference>
<evidence type="ECO:0000256" key="6">
    <source>
        <dbReference type="ARBA" id="ARBA00023288"/>
    </source>
</evidence>
<evidence type="ECO:0000256" key="3">
    <source>
        <dbReference type="ARBA" id="ARBA00022741"/>
    </source>
</evidence>
<protein>
    <recommendedName>
        <fullName evidence="10">Ras-related protein Rab-1A</fullName>
    </recommendedName>
</protein>
<evidence type="ECO:0000256" key="5">
    <source>
        <dbReference type="ARBA" id="ARBA00023136"/>
    </source>
</evidence>
<evidence type="ECO:0000256" key="1">
    <source>
        <dbReference type="ARBA" id="ARBA00004308"/>
    </source>
</evidence>
<evidence type="ECO:0008006" key="10">
    <source>
        <dbReference type="Google" id="ProtNLM"/>
    </source>
</evidence>
<evidence type="ECO:0000256" key="7">
    <source>
        <dbReference type="ARBA" id="ARBA00023289"/>
    </source>
</evidence>
<dbReference type="SMART" id="SM00176">
    <property type="entry name" value="RAN"/>
    <property type="match status" value="1"/>
</dbReference>
<dbReference type="FunFam" id="3.40.50.300:FF:000586">
    <property type="entry name" value="Rab family GTPase"/>
    <property type="match status" value="1"/>
</dbReference>
<dbReference type="EnsemblMetazoa" id="G12444.3">
    <property type="protein sequence ID" value="G12444.3:cds"/>
    <property type="gene ID" value="G12444"/>
</dbReference>
<keyword evidence="5" id="KW-0472">Membrane</keyword>
<dbReference type="InterPro" id="IPR001806">
    <property type="entry name" value="Small_GTPase"/>
</dbReference>
<keyword evidence="4" id="KW-0342">GTP-binding</keyword>
<keyword evidence="6" id="KW-0449">Lipoprotein</keyword>
<dbReference type="Proteomes" id="UP000005408">
    <property type="component" value="Unassembled WGS sequence"/>
</dbReference>
<dbReference type="GeneID" id="105329184"/>
<reference evidence="8" key="1">
    <citation type="submission" date="2022-08" db="UniProtKB">
        <authorList>
            <consortium name="EnsemblMetazoa"/>
        </authorList>
    </citation>
    <scope>IDENTIFICATION</scope>
    <source>
        <strain evidence="8">05x7-T-G4-1.051#20</strain>
    </source>
</reference>
<keyword evidence="7" id="KW-0636">Prenylation</keyword>
<dbReference type="InterPro" id="IPR027417">
    <property type="entry name" value="P-loop_NTPase"/>
</dbReference>
<dbReference type="PROSITE" id="PS51420">
    <property type="entry name" value="RHO"/>
    <property type="match status" value="1"/>
</dbReference>
<comment type="subcellular location">
    <subcellularLocation>
        <location evidence="1">Endomembrane system</location>
    </subcellularLocation>
</comment>
<proteinExistence type="inferred from homology"/>
<dbReference type="Gene3D" id="3.40.50.300">
    <property type="entry name" value="P-loop containing nucleotide triphosphate hydrolases"/>
    <property type="match status" value="1"/>
</dbReference>
<dbReference type="OrthoDB" id="9989112at2759"/>